<protein>
    <submittedName>
        <fullName evidence="2">Uncharacterized protein</fullName>
    </submittedName>
</protein>
<evidence type="ECO:0000313" key="2">
    <source>
        <dbReference type="EMBL" id="CUA68593.1"/>
    </source>
</evidence>
<feature type="region of interest" description="Disordered" evidence="1">
    <location>
        <begin position="30"/>
        <end position="51"/>
    </location>
</feature>
<dbReference type="EMBL" id="CYGV01000469">
    <property type="protein sequence ID" value="CUA68593.1"/>
    <property type="molecule type" value="Genomic_DNA"/>
</dbReference>
<name>A0A0K6FQX1_9AGAM</name>
<accession>A0A0K6FQX1</accession>
<organism evidence="2 3">
    <name type="scientific">Rhizoctonia solani</name>
    <dbReference type="NCBI Taxonomy" id="456999"/>
    <lineage>
        <taxon>Eukaryota</taxon>
        <taxon>Fungi</taxon>
        <taxon>Dikarya</taxon>
        <taxon>Basidiomycota</taxon>
        <taxon>Agaricomycotina</taxon>
        <taxon>Agaricomycetes</taxon>
        <taxon>Cantharellales</taxon>
        <taxon>Ceratobasidiaceae</taxon>
        <taxon>Rhizoctonia</taxon>
    </lineage>
</organism>
<dbReference type="InterPro" id="IPR021858">
    <property type="entry name" value="Fun_TF"/>
</dbReference>
<sequence length="519" mass="57838">MPALQLLPASITVPIPATGLELVHSDVSNCTSEQLPSSLPPNNSQQIDQNRPAPSIFGSVLVYSMTRSVPWNGDDQTTDDYNRSWPHSQSRLIAYGHKRTCQPLDAAEHLQTTSGTQADSLHMLIQALHAHIPPSVDTTQAMRAQHFEQMIHQYHLKQADYWLGFPPRSISALLAAPKSTIWALYLSAWLFQAVDGNMDSTMVSRYIKWLDKLEQEFGCACRINSSLGNVVSWLNTQLTVVFIKFTTVGSSSGYLALQKALPAFLRLVADDSSLHVEHPGGDLVTSFPRTLGTPQYILQRFVLYDTIASLLLATSPLVEYGYEGECDPASHSLEWVHGIPVAFIGIISQVNSWRAGSRFASLADWQELEMRVLGWRSQPAPTEGERCIDTRIKLAIQEGWRHVTLIYIYMGMCGVSSHDERVQESISEIIRLGDAMDNLPIGVHILPHCVIVGLAAKYEKHRAIIHKKLLSFKGNRVWLFHGLDFARILEHLWYGVGAGGAPITWDDYVQSRRAVVPGI</sequence>
<reference evidence="2 3" key="1">
    <citation type="submission" date="2015-07" db="EMBL/GenBank/DDBJ databases">
        <authorList>
            <person name="Noorani M."/>
        </authorList>
    </citation>
    <scope>NUCLEOTIDE SEQUENCE [LARGE SCALE GENOMIC DNA]</scope>
    <source>
        <strain evidence="2">BBA 69670</strain>
    </source>
</reference>
<dbReference type="Pfam" id="PF11951">
    <property type="entry name" value="Fungal_trans_2"/>
    <property type="match status" value="1"/>
</dbReference>
<evidence type="ECO:0000313" key="3">
    <source>
        <dbReference type="Proteomes" id="UP000044841"/>
    </source>
</evidence>
<keyword evidence="3" id="KW-1185">Reference proteome</keyword>
<gene>
    <name evidence="2" type="ORF">RSOLAG22IIIB_07967</name>
</gene>
<evidence type="ECO:0000256" key="1">
    <source>
        <dbReference type="SAM" id="MobiDB-lite"/>
    </source>
</evidence>
<dbReference type="AlphaFoldDB" id="A0A0K6FQX1"/>
<proteinExistence type="predicted"/>
<dbReference type="Proteomes" id="UP000044841">
    <property type="component" value="Unassembled WGS sequence"/>
</dbReference>
<feature type="compositionally biased region" description="Polar residues" evidence="1">
    <location>
        <begin position="30"/>
        <end position="49"/>
    </location>
</feature>